<sequence>MSDLQRLVAQWQAAYRTYTDAHEANRYVSADDPSAARRIAPSYRTVAKLWRQLAALDSTPWWAKAAALHAAEMFDHQADVNELIADGEWPEGAHTLRVPAESGEGQ</sequence>
<evidence type="ECO:0000313" key="1">
    <source>
        <dbReference type="EMBL" id="GAA0225863.1"/>
    </source>
</evidence>
<keyword evidence="2" id="KW-1185">Reference proteome</keyword>
<dbReference type="EMBL" id="BAAABU010000004">
    <property type="protein sequence ID" value="GAA0225863.1"/>
    <property type="molecule type" value="Genomic_DNA"/>
</dbReference>
<name>A0ABP3D9U0_9PSEU</name>
<reference evidence="2" key="1">
    <citation type="journal article" date="2019" name="Int. J. Syst. Evol. Microbiol.">
        <title>The Global Catalogue of Microorganisms (GCM) 10K type strain sequencing project: providing services to taxonomists for standard genome sequencing and annotation.</title>
        <authorList>
            <consortium name="The Broad Institute Genomics Platform"/>
            <consortium name="The Broad Institute Genome Sequencing Center for Infectious Disease"/>
            <person name="Wu L."/>
            <person name="Ma J."/>
        </authorList>
    </citation>
    <scope>NUCLEOTIDE SEQUENCE [LARGE SCALE GENOMIC DNA]</scope>
    <source>
        <strain evidence="2">JCM 3380</strain>
    </source>
</reference>
<gene>
    <name evidence="1" type="ORF">GCM10010492_25150</name>
</gene>
<dbReference type="Proteomes" id="UP001500416">
    <property type="component" value="Unassembled WGS sequence"/>
</dbReference>
<proteinExistence type="predicted"/>
<protein>
    <submittedName>
        <fullName evidence="1">Uncharacterized protein</fullName>
    </submittedName>
</protein>
<evidence type="ECO:0000313" key="2">
    <source>
        <dbReference type="Proteomes" id="UP001500416"/>
    </source>
</evidence>
<organism evidence="1 2">
    <name type="scientific">Saccharothrix mutabilis subsp. mutabilis</name>
    <dbReference type="NCBI Taxonomy" id="66855"/>
    <lineage>
        <taxon>Bacteria</taxon>
        <taxon>Bacillati</taxon>
        <taxon>Actinomycetota</taxon>
        <taxon>Actinomycetes</taxon>
        <taxon>Pseudonocardiales</taxon>
        <taxon>Pseudonocardiaceae</taxon>
        <taxon>Saccharothrix</taxon>
    </lineage>
</organism>
<comment type="caution">
    <text evidence="1">The sequence shown here is derived from an EMBL/GenBank/DDBJ whole genome shotgun (WGS) entry which is preliminary data.</text>
</comment>
<accession>A0ABP3D9U0</accession>
<dbReference type="RefSeq" id="WP_343933920.1">
    <property type="nucleotide sequence ID" value="NZ_BAAABU010000004.1"/>
</dbReference>